<keyword evidence="1" id="KW-0812">Transmembrane</keyword>
<evidence type="ECO:0000313" key="2">
    <source>
        <dbReference type="EMBL" id="KAK4005732.1"/>
    </source>
</evidence>
<keyword evidence="3" id="KW-1185">Reference proteome</keyword>
<keyword evidence="1" id="KW-0472">Membrane</keyword>
<keyword evidence="1" id="KW-1133">Transmembrane helix</keyword>
<dbReference type="Proteomes" id="UP001234178">
    <property type="component" value="Unassembled WGS sequence"/>
</dbReference>
<reference evidence="2 3" key="1">
    <citation type="journal article" date="2023" name="Nucleic Acids Res.">
        <title>The hologenome of Daphnia magna reveals possible DNA methylation and microbiome-mediated evolution of the host genome.</title>
        <authorList>
            <person name="Chaturvedi A."/>
            <person name="Li X."/>
            <person name="Dhandapani V."/>
            <person name="Marshall H."/>
            <person name="Kissane S."/>
            <person name="Cuenca-Cambronero M."/>
            <person name="Asole G."/>
            <person name="Calvet F."/>
            <person name="Ruiz-Romero M."/>
            <person name="Marangio P."/>
            <person name="Guigo R."/>
            <person name="Rago D."/>
            <person name="Mirbahai L."/>
            <person name="Eastwood N."/>
            <person name="Colbourne J.K."/>
            <person name="Zhou J."/>
            <person name="Mallon E."/>
            <person name="Orsini L."/>
        </authorList>
    </citation>
    <scope>NUCLEOTIDE SEQUENCE [LARGE SCALE GENOMIC DNA]</scope>
    <source>
        <strain evidence="2">LRV0_1</strain>
    </source>
</reference>
<evidence type="ECO:0000256" key="1">
    <source>
        <dbReference type="SAM" id="Phobius"/>
    </source>
</evidence>
<comment type="caution">
    <text evidence="2">The sequence shown here is derived from an EMBL/GenBank/DDBJ whole genome shotgun (WGS) entry which is preliminary data.</text>
</comment>
<proteinExistence type="predicted"/>
<accession>A0ABQ9YYK3</accession>
<name>A0ABQ9YYK3_9CRUS</name>
<sequence length="79" mass="9011">MYMYFALPYVTFCGFFLPILSTLLLHRLFLASSQHIRHTRIASIHVGALAYIIIISESVRRVQEARGRDDALHHLVGGE</sequence>
<feature type="transmembrane region" description="Helical" evidence="1">
    <location>
        <begin position="6"/>
        <end position="30"/>
    </location>
</feature>
<organism evidence="2 3">
    <name type="scientific">Daphnia magna</name>
    <dbReference type="NCBI Taxonomy" id="35525"/>
    <lineage>
        <taxon>Eukaryota</taxon>
        <taxon>Metazoa</taxon>
        <taxon>Ecdysozoa</taxon>
        <taxon>Arthropoda</taxon>
        <taxon>Crustacea</taxon>
        <taxon>Branchiopoda</taxon>
        <taxon>Diplostraca</taxon>
        <taxon>Cladocera</taxon>
        <taxon>Anomopoda</taxon>
        <taxon>Daphniidae</taxon>
        <taxon>Daphnia</taxon>
    </lineage>
</organism>
<gene>
    <name evidence="2" type="ORF">OUZ56_010807</name>
</gene>
<evidence type="ECO:0000313" key="3">
    <source>
        <dbReference type="Proteomes" id="UP001234178"/>
    </source>
</evidence>
<dbReference type="EMBL" id="JAOYFB010000002">
    <property type="protein sequence ID" value="KAK4005732.1"/>
    <property type="molecule type" value="Genomic_DNA"/>
</dbReference>
<protein>
    <submittedName>
        <fullName evidence="2">Uncharacterized protein</fullName>
    </submittedName>
</protein>